<accession>A0A7W4IT75</accession>
<name>A0A7W4IT75_9PROT</name>
<sequence length="122" mass="12137">MSKIPHALGGAIGIAAFIAFAAPAGAGTATWWGPHGGVAAVHAPGPYVHPVPGPCCYAPWRGAGAVAAGVAAGAAIGAAAHPYPYPYGYPYPVYVAPRPVVYPPAVIVAPAPAYVYPARPMP</sequence>
<dbReference type="AlphaFoldDB" id="A0A7W4IT75"/>
<evidence type="ECO:0000313" key="3">
    <source>
        <dbReference type="Proteomes" id="UP000559860"/>
    </source>
</evidence>
<dbReference type="EMBL" id="JABEQD010000004">
    <property type="protein sequence ID" value="MBB2168332.1"/>
    <property type="molecule type" value="Genomic_DNA"/>
</dbReference>
<comment type="caution">
    <text evidence="2">The sequence shown here is derived from an EMBL/GenBank/DDBJ whole genome shotgun (WGS) entry which is preliminary data.</text>
</comment>
<dbReference type="Proteomes" id="UP000559860">
    <property type="component" value="Unassembled WGS sequence"/>
</dbReference>
<proteinExistence type="predicted"/>
<feature type="chain" id="PRO_5031164394" evidence="1">
    <location>
        <begin position="22"/>
        <end position="122"/>
    </location>
</feature>
<protein>
    <submittedName>
        <fullName evidence="2">Uncharacterized protein</fullName>
    </submittedName>
</protein>
<organism evidence="2 3">
    <name type="scientific">Gluconacetobacter aggeris</name>
    <dbReference type="NCBI Taxonomy" id="1286186"/>
    <lineage>
        <taxon>Bacteria</taxon>
        <taxon>Pseudomonadati</taxon>
        <taxon>Pseudomonadota</taxon>
        <taxon>Alphaproteobacteria</taxon>
        <taxon>Acetobacterales</taxon>
        <taxon>Acetobacteraceae</taxon>
        <taxon>Gluconacetobacter</taxon>
    </lineage>
</organism>
<evidence type="ECO:0000313" key="2">
    <source>
        <dbReference type="EMBL" id="MBB2168332.1"/>
    </source>
</evidence>
<dbReference type="RefSeq" id="WP_182985904.1">
    <property type="nucleotide sequence ID" value="NZ_JABEQD010000004.1"/>
</dbReference>
<reference evidence="2 3" key="1">
    <citation type="submission" date="2020-04" db="EMBL/GenBank/DDBJ databases">
        <title>Description of novel Gluconacetobacter.</title>
        <authorList>
            <person name="Sombolestani A."/>
        </authorList>
    </citation>
    <scope>NUCLEOTIDE SEQUENCE [LARGE SCALE GENOMIC DNA]</scope>
    <source>
        <strain evidence="2 3">LMG 27801</strain>
    </source>
</reference>
<keyword evidence="3" id="KW-1185">Reference proteome</keyword>
<feature type="signal peptide" evidence="1">
    <location>
        <begin position="1"/>
        <end position="21"/>
    </location>
</feature>
<gene>
    <name evidence="2" type="ORF">HLH36_08195</name>
</gene>
<evidence type="ECO:0000256" key="1">
    <source>
        <dbReference type="SAM" id="SignalP"/>
    </source>
</evidence>
<keyword evidence="1" id="KW-0732">Signal</keyword>